<dbReference type="EnsemblMetazoa" id="CJA04755b.1">
    <property type="protein sequence ID" value="CJA04755b.1"/>
    <property type="gene ID" value="WBGene00123959"/>
</dbReference>
<name>A0A8R1DKM9_CAEJA</name>
<evidence type="ECO:0000313" key="2">
    <source>
        <dbReference type="Proteomes" id="UP000005237"/>
    </source>
</evidence>
<evidence type="ECO:0000313" key="1">
    <source>
        <dbReference type="EnsemblMetazoa" id="CJA04755b.1"/>
    </source>
</evidence>
<organism evidence="1 2">
    <name type="scientific">Caenorhabditis japonica</name>
    <dbReference type="NCBI Taxonomy" id="281687"/>
    <lineage>
        <taxon>Eukaryota</taxon>
        <taxon>Metazoa</taxon>
        <taxon>Ecdysozoa</taxon>
        <taxon>Nematoda</taxon>
        <taxon>Chromadorea</taxon>
        <taxon>Rhabditida</taxon>
        <taxon>Rhabditina</taxon>
        <taxon>Rhabditomorpha</taxon>
        <taxon>Rhabditoidea</taxon>
        <taxon>Rhabditidae</taxon>
        <taxon>Peloderinae</taxon>
        <taxon>Caenorhabditis</taxon>
    </lineage>
</organism>
<proteinExistence type="predicted"/>
<keyword evidence="2" id="KW-1185">Reference proteome</keyword>
<accession>A0A8R1DKM9</accession>
<reference evidence="2" key="1">
    <citation type="submission" date="2010-08" db="EMBL/GenBank/DDBJ databases">
        <authorList>
            <consortium name="Caenorhabditis japonica Sequencing Consortium"/>
            <person name="Wilson R.K."/>
        </authorList>
    </citation>
    <scope>NUCLEOTIDE SEQUENCE [LARGE SCALE GENOMIC DNA]</scope>
    <source>
        <strain evidence="2">DF5081</strain>
    </source>
</reference>
<reference evidence="1" key="2">
    <citation type="submission" date="2022-06" db="UniProtKB">
        <authorList>
            <consortium name="EnsemblMetazoa"/>
        </authorList>
    </citation>
    <scope>IDENTIFICATION</scope>
    <source>
        <strain evidence="1">DF5081</strain>
    </source>
</reference>
<protein>
    <submittedName>
        <fullName evidence="1">Uncharacterized protein</fullName>
    </submittedName>
</protein>
<sequence length="492" mass="51450">MLTSIAEATWIGDYCEITERIRERRAGLRRINSRNSVDVVPNVVLPSYALDDPVDGLTEIELSVDTEVIVVSSLVNSTVDEECADVTSVGFVDGEAEDGGKELVCEAETVETSVGVDPNVVLPSYALDDPVDGLTEIELSVDTEVIVVSSLVNSTVDEECADVTSVGFVDGEAEDGGKELVCEAETVETSVGVDPNVVLPSYSLDDPVDGLTEIELSVDTEVIVVPSLVNSTVEEDCIDVTSVGFVDGEAEDGGKELVCEAETVETSVGVDPNVVLPSYALDDPVDGLTEIELSVDTEVIVVPSLVNSTVEEDCADVTSVGFVDGEAEDGGKELVCEAETVETSVGVDPNVVLPSYALDDPVDGLTEIELSVDTEVIVVPSLVNSTVDEDCADVTSVGFVDGEAEDGGKELVCEAETVETSVGVDANVVLPSYALDDPVDGLTEIELSVDTEVIVVPSLVNSTVDEDCADVTSVGFVDGEAEDGGNELVCEE</sequence>
<dbReference type="Proteomes" id="UP000005237">
    <property type="component" value="Unassembled WGS sequence"/>
</dbReference>
<dbReference type="AlphaFoldDB" id="A0A8R1DKM9"/>